<name>F4B7V1_ACIHW</name>
<dbReference type="HOGENOM" id="CLU_131318_0_0_2"/>
<dbReference type="InterPro" id="IPR036104">
    <property type="entry name" value="BFN_sf"/>
</dbReference>
<dbReference type="AlphaFoldDB" id="F4B7V1"/>
<reference evidence="2 3" key="1">
    <citation type="journal article" date="2011" name="Extremophiles">
        <title>Genomic analysis of Acidianus hospitalis W1 a host for studying crenarchaeal virus and plasmid life cycles.</title>
        <authorList>
            <person name="You X.Y."/>
            <person name="Liu C."/>
            <person name="Wang S.Y."/>
            <person name="Jiang C.Y."/>
            <person name="Shah S.A."/>
            <person name="Prangishvili D."/>
            <person name="She Q."/>
            <person name="Liu S.J."/>
            <person name="Garrett R.A."/>
        </authorList>
    </citation>
    <scope>NUCLEOTIDE SEQUENCE [LARGE SCALE GENOMIC DNA]</scope>
    <source>
        <strain evidence="2 3">W1</strain>
    </source>
</reference>
<accession>F4B7V1</accession>
<dbReference type="KEGG" id="aho:Ahos_0742"/>
<gene>
    <name evidence="2" type="ordered locus">Ahos_0742</name>
</gene>
<evidence type="ECO:0000313" key="3">
    <source>
        <dbReference type="Proteomes" id="UP000008458"/>
    </source>
</evidence>
<reference key="2">
    <citation type="journal article" date="2011" name="Extremophiles">
        <title>Genomic analyses of Acidianus hospitalis W1 a host for studying crenarchaeal virus and plasmid life cycles.</title>
        <authorList>
            <person name="You X.Y."/>
            <person name="Liu C."/>
            <person name="Wang S.Y."/>
            <person name="Jiang C.Y."/>
            <person name="Shah S.A."/>
            <person name="Prangishvili D."/>
            <person name="Liu S.J."/>
            <person name="Garrett R.A."/>
        </authorList>
    </citation>
    <scope>NUCLEOTIDE SEQUENCE</scope>
    <source>
        <strain>W1</strain>
    </source>
</reference>
<dbReference type="InterPro" id="IPR003729">
    <property type="entry name" value="Bi_nuclease_dom"/>
</dbReference>
<dbReference type="SUPFAM" id="SSF103256">
    <property type="entry name" value="Hypothetical protein TM0160"/>
    <property type="match status" value="1"/>
</dbReference>
<dbReference type="STRING" id="933801.Ahos_0742"/>
<dbReference type="eggNOG" id="arCOG01759">
    <property type="taxonomic scope" value="Archaea"/>
</dbReference>
<keyword evidence="3" id="KW-1185">Reference proteome</keyword>
<feature type="domain" description="BFN" evidence="1">
    <location>
        <begin position="31"/>
        <end position="171"/>
    </location>
</feature>
<protein>
    <recommendedName>
        <fullName evidence="1">BFN domain-containing protein</fullName>
    </recommendedName>
</protein>
<dbReference type="PROSITE" id="PS51658">
    <property type="entry name" value="BFN"/>
    <property type="match status" value="1"/>
</dbReference>
<dbReference type="Proteomes" id="UP000008458">
    <property type="component" value="Chromosome"/>
</dbReference>
<evidence type="ECO:0000313" key="2">
    <source>
        <dbReference type="EMBL" id="AEE93628.1"/>
    </source>
</evidence>
<sequence length="183" mass="21186">MISGIYNYLLMKGLICCKSYLFLIMKEEEDYIKVNRVDAFVYPLDGLPVMVCYLEDGREFNLFYVPIEIVIAINKIKKQYEEDSILGDKRETIFDILSFIPEVTEEISKHINKVTIDDISGSVYIATIELKFDGVIIQKRMIPSHAIYLALISNKPIYVKKSLVDEQEKERKKGEGGEEEEKK</sequence>
<dbReference type="Gene3D" id="3.10.690.10">
    <property type="entry name" value="Bifunctional nuclease domain"/>
    <property type="match status" value="1"/>
</dbReference>
<dbReference type="Pfam" id="PF02577">
    <property type="entry name" value="BFN_dom"/>
    <property type="match status" value="1"/>
</dbReference>
<proteinExistence type="predicted"/>
<dbReference type="GO" id="GO:0004518">
    <property type="term" value="F:nuclease activity"/>
    <property type="evidence" value="ECO:0007669"/>
    <property type="project" value="InterPro"/>
</dbReference>
<dbReference type="EMBL" id="CP002535">
    <property type="protein sequence ID" value="AEE93628.1"/>
    <property type="molecule type" value="Genomic_DNA"/>
</dbReference>
<evidence type="ECO:0000259" key="1">
    <source>
        <dbReference type="PROSITE" id="PS51658"/>
    </source>
</evidence>
<organism evidence="2 3">
    <name type="scientific">Acidianus hospitalis (strain W1)</name>
    <dbReference type="NCBI Taxonomy" id="933801"/>
    <lineage>
        <taxon>Archaea</taxon>
        <taxon>Thermoproteota</taxon>
        <taxon>Thermoprotei</taxon>
        <taxon>Sulfolobales</taxon>
        <taxon>Sulfolobaceae</taxon>
        <taxon>Acidianus</taxon>
    </lineage>
</organism>